<accession>A0AAV4Q4B5</accession>
<comment type="caution">
    <text evidence="1">The sequence shown here is derived from an EMBL/GenBank/DDBJ whole genome shotgun (WGS) entry which is preliminary data.</text>
</comment>
<proteinExistence type="predicted"/>
<organism evidence="1 2">
    <name type="scientific">Caerostris darwini</name>
    <dbReference type="NCBI Taxonomy" id="1538125"/>
    <lineage>
        <taxon>Eukaryota</taxon>
        <taxon>Metazoa</taxon>
        <taxon>Ecdysozoa</taxon>
        <taxon>Arthropoda</taxon>
        <taxon>Chelicerata</taxon>
        <taxon>Arachnida</taxon>
        <taxon>Araneae</taxon>
        <taxon>Araneomorphae</taxon>
        <taxon>Entelegynae</taxon>
        <taxon>Araneoidea</taxon>
        <taxon>Araneidae</taxon>
        <taxon>Caerostris</taxon>
    </lineage>
</organism>
<dbReference type="Proteomes" id="UP001054837">
    <property type="component" value="Unassembled WGS sequence"/>
</dbReference>
<sequence>MLPTAGPIQWSLPDSRYIPETELDFNFGRKVLTDRETHFVMIIRTGTVRFSPSIPFPYLPLCPPLIANHTHRTAAGFGMESEGGVVIKTEFHSRSGIV</sequence>
<dbReference type="EMBL" id="BPLQ01003899">
    <property type="protein sequence ID" value="GIY04174.1"/>
    <property type="molecule type" value="Genomic_DNA"/>
</dbReference>
<name>A0AAV4Q4B5_9ARAC</name>
<reference evidence="1 2" key="1">
    <citation type="submission" date="2021-06" db="EMBL/GenBank/DDBJ databases">
        <title>Caerostris darwini draft genome.</title>
        <authorList>
            <person name="Kono N."/>
            <person name="Arakawa K."/>
        </authorList>
    </citation>
    <scope>NUCLEOTIDE SEQUENCE [LARGE SCALE GENOMIC DNA]</scope>
</reference>
<protein>
    <submittedName>
        <fullName evidence="1">Uncharacterized protein</fullName>
    </submittedName>
</protein>
<dbReference type="AlphaFoldDB" id="A0AAV4Q4B5"/>
<evidence type="ECO:0000313" key="1">
    <source>
        <dbReference type="EMBL" id="GIY04174.1"/>
    </source>
</evidence>
<evidence type="ECO:0000313" key="2">
    <source>
        <dbReference type="Proteomes" id="UP001054837"/>
    </source>
</evidence>
<gene>
    <name evidence="1" type="ORF">CDAR_441071</name>
</gene>
<keyword evidence="2" id="KW-1185">Reference proteome</keyword>